<name>A0A163IXQ9_ABSGL</name>
<accession>A0A163IXQ9</accession>
<gene>
    <name evidence="2" type="primary">ABSGL_01305.1 scaffold 1223</name>
</gene>
<keyword evidence="3" id="KW-1185">Reference proteome</keyword>
<dbReference type="Proteomes" id="UP000078561">
    <property type="component" value="Unassembled WGS sequence"/>
</dbReference>
<feature type="compositionally biased region" description="Basic residues" evidence="1">
    <location>
        <begin position="101"/>
        <end position="122"/>
    </location>
</feature>
<evidence type="ECO:0000313" key="2">
    <source>
        <dbReference type="EMBL" id="SAL95964.1"/>
    </source>
</evidence>
<reference evidence="2" key="1">
    <citation type="submission" date="2016-04" db="EMBL/GenBank/DDBJ databases">
        <authorList>
            <person name="Evans L.H."/>
            <person name="Alamgir A."/>
            <person name="Owens N."/>
            <person name="Weber N.D."/>
            <person name="Virtaneva K."/>
            <person name="Barbian K."/>
            <person name="Babar A."/>
            <person name="Rosenke K."/>
        </authorList>
    </citation>
    <scope>NUCLEOTIDE SEQUENCE [LARGE SCALE GENOMIC DNA]</scope>
    <source>
        <strain evidence="2">CBS 101.48</strain>
    </source>
</reference>
<sequence length="178" mass="20729">MQEWIGIDISISDLTVDIFPFPVILTEPHGHFLDYVTLLLTVSSHDTTPTHGGKSGSSADHDLEEFKAYVEQKRRQHNRVDDRRQRRHQRSQSRSGSRDNYRHHHNSKHYQQYRRDHQHRGGNGKDRNARSSGGAPYPKQHKNKTWTRDSRDDTKPTDSYGKKFFSMKSACDEPPHIA</sequence>
<dbReference type="AlphaFoldDB" id="A0A163IXQ9"/>
<proteinExistence type="predicted"/>
<dbReference type="EMBL" id="LT550481">
    <property type="protein sequence ID" value="SAL95964.1"/>
    <property type="molecule type" value="Genomic_DNA"/>
</dbReference>
<feature type="compositionally biased region" description="Basic and acidic residues" evidence="1">
    <location>
        <begin position="71"/>
        <end position="84"/>
    </location>
</feature>
<dbReference type="InParanoid" id="A0A163IXQ9"/>
<evidence type="ECO:0000256" key="1">
    <source>
        <dbReference type="SAM" id="MobiDB-lite"/>
    </source>
</evidence>
<feature type="compositionally biased region" description="Basic and acidic residues" evidence="1">
    <location>
        <begin position="146"/>
        <end position="156"/>
    </location>
</feature>
<feature type="region of interest" description="Disordered" evidence="1">
    <location>
        <begin position="71"/>
        <end position="178"/>
    </location>
</feature>
<evidence type="ECO:0000313" key="3">
    <source>
        <dbReference type="Proteomes" id="UP000078561"/>
    </source>
</evidence>
<organism evidence="2">
    <name type="scientific">Absidia glauca</name>
    <name type="common">Pin mould</name>
    <dbReference type="NCBI Taxonomy" id="4829"/>
    <lineage>
        <taxon>Eukaryota</taxon>
        <taxon>Fungi</taxon>
        <taxon>Fungi incertae sedis</taxon>
        <taxon>Mucoromycota</taxon>
        <taxon>Mucoromycotina</taxon>
        <taxon>Mucoromycetes</taxon>
        <taxon>Mucorales</taxon>
        <taxon>Cunninghamellaceae</taxon>
        <taxon>Absidia</taxon>
    </lineage>
</organism>
<protein>
    <submittedName>
        <fullName evidence="2">Uncharacterized protein</fullName>
    </submittedName>
</protein>